<keyword evidence="6 12" id="KW-1133">Transmembrane helix</keyword>
<dbReference type="EMBL" id="QTJU01000020">
    <property type="protein sequence ID" value="RFM25574.1"/>
    <property type="molecule type" value="Genomic_DNA"/>
</dbReference>
<dbReference type="Proteomes" id="UP000261284">
    <property type="component" value="Unassembled WGS sequence"/>
</dbReference>
<dbReference type="AlphaFoldDB" id="A0A3E1NCN3"/>
<protein>
    <submittedName>
        <fullName evidence="13">Sodium:solute symporter</fullName>
    </submittedName>
</protein>
<reference evidence="13 14" key="1">
    <citation type="submission" date="2018-08" db="EMBL/GenBank/DDBJ databases">
        <title>Chitinophagaceae sp. K23C18032701, a novel bacterium isolated from forest soil.</title>
        <authorList>
            <person name="Wang C."/>
        </authorList>
    </citation>
    <scope>NUCLEOTIDE SEQUENCE [LARGE SCALE GENOMIC DNA]</scope>
    <source>
        <strain evidence="13 14">K23C18032701</strain>
    </source>
</reference>
<feature type="transmembrane region" description="Helical" evidence="12">
    <location>
        <begin position="74"/>
        <end position="96"/>
    </location>
</feature>
<keyword evidence="9 12" id="KW-0472">Membrane</keyword>
<dbReference type="CDD" id="cd11494">
    <property type="entry name" value="SLC5sbd_NIS-like_u2"/>
    <property type="match status" value="1"/>
</dbReference>
<evidence type="ECO:0000313" key="14">
    <source>
        <dbReference type="Proteomes" id="UP000261284"/>
    </source>
</evidence>
<evidence type="ECO:0000256" key="5">
    <source>
        <dbReference type="ARBA" id="ARBA00022692"/>
    </source>
</evidence>
<organism evidence="13 14">
    <name type="scientific">Deminuibacter soli</name>
    <dbReference type="NCBI Taxonomy" id="2291815"/>
    <lineage>
        <taxon>Bacteria</taxon>
        <taxon>Pseudomonadati</taxon>
        <taxon>Bacteroidota</taxon>
        <taxon>Chitinophagia</taxon>
        <taxon>Chitinophagales</taxon>
        <taxon>Chitinophagaceae</taxon>
        <taxon>Deminuibacter</taxon>
    </lineage>
</organism>
<evidence type="ECO:0000256" key="11">
    <source>
        <dbReference type="RuleBase" id="RU362091"/>
    </source>
</evidence>
<dbReference type="InterPro" id="IPR038377">
    <property type="entry name" value="Na/Glc_symporter_sf"/>
</dbReference>
<evidence type="ECO:0000256" key="7">
    <source>
        <dbReference type="ARBA" id="ARBA00023053"/>
    </source>
</evidence>
<keyword evidence="10" id="KW-0739">Sodium transport</keyword>
<dbReference type="RefSeq" id="WP_116849928.1">
    <property type="nucleotide sequence ID" value="NZ_QTJU01000020.1"/>
</dbReference>
<keyword evidence="3" id="KW-0813">Transport</keyword>
<evidence type="ECO:0000256" key="1">
    <source>
        <dbReference type="ARBA" id="ARBA00004651"/>
    </source>
</evidence>
<evidence type="ECO:0000256" key="10">
    <source>
        <dbReference type="ARBA" id="ARBA00023201"/>
    </source>
</evidence>
<feature type="transmembrane region" description="Helical" evidence="12">
    <location>
        <begin position="526"/>
        <end position="544"/>
    </location>
</feature>
<dbReference type="PROSITE" id="PS50283">
    <property type="entry name" value="NA_SOLUT_SYMP_3"/>
    <property type="match status" value="1"/>
</dbReference>
<feature type="transmembrane region" description="Helical" evidence="12">
    <location>
        <begin position="497"/>
        <end position="519"/>
    </location>
</feature>
<feature type="transmembrane region" description="Helical" evidence="12">
    <location>
        <begin position="149"/>
        <end position="167"/>
    </location>
</feature>
<sequence length="586" mass="64819">MSKLDWLVLILTLAGIIAYGLYRSRTSKNLEGYFLSNRTMPWYLILLSIMGTQASAVTFLSAPGQAFTDGMRFVQYYFGLPLAMIVLCITFVPIFNNLKIFTAYEYLEQRFDLKTRVFTSGLFLLSRGLSTGISVYAPSIILSSLLGWNIYWTNIVMGGLLVIYTVTGGSKAVAYTQQLQLLIIFGGMAVAGYLIVHYLPPGVGFTDALKISGATGKLNVITTGTTAKGFDWKDRYNILSGIIGGFFLALSYFGTDQSQVGRYLTAKNATESKLGLLFNGLLKVPMQFLILLLGALLFTFYQFHPQPVFFNDAVNSKVYKTTYGDSLAIVNKQYQQVSARQQQLVRAFVKADHSGNTANTATIKQQLQQVNSTSDSLRTQYKTYLQKADAGVDVNDTNYIFLKFVVDYLPHGLVGLLIAIIFLAAWGSIAAALNSLASCTMIDFYCRYKERDKSLKKDCPIESAKQYKLSRWVTFGWGVFCVVVAEYSNRMGSLIEAVNVLGSLFYGVILGIFLVAFYLKQIGGTAVFIAAAIAELLVITLFVLDKVNIIGIGFLWFNVIGAMLVVILAWFLHLSGIKSKPTLLHA</sequence>
<evidence type="ECO:0000256" key="12">
    <source>
        <dbReference type="SAM" id="Phobius"/>
    </source>
</evidence>
<gene>
    <name evidence="13" type="ORF">DXN05_24385</name>
</gene>
<feature type="transmembrane region" description="Helical" evidence="12">
    <location>
        <begin position="550"/>
        <end position="572"/>
    </location>
</feature>
<feature type="transmembrane region" description="Helical" evidence="12">
    <location>
        <begin position="236"/>
        <end position="255"/>
    </location>
</feature>
<feature type="transmembrane region" description="Helical" evidence="12">
    <location>
        <begin position="179"/>
        <end position="199"/>
    </location>
</feature>
<dbReference type="Gene3D" id="1.20.1730.10">
    <property type="entry name" value="Sodium/glucose cotransporter"/>
    <property type="match status" value="1"/>
</dbReference>
<dbReference type="PANTHER" id="PTHR42985">
    <property type="entry name" value="SODIUM-COUPLED MONOCARBOXYLATE TRANSPORTER"/>
    <property type="match status" value="1"/>
</dbReference>
<name>A0A3E1NCN3_9BACT</name>
<feature type="transmembrane region" description="Helical" evidence="12">
    <location>
        <begin position="276"/>
        <end position="301"/>
    </location>
</feature>
<evidence type="ECO:0000256" key="8">
    <source>
        <dbReference type="ARBA" id="ARBA00023065"/>
    </source>
</evidence>
<evidence type="ECO:0000256" key="2">
    <source>
        <dbReference type="ARBA" id="ARBA00006434"/>
    </source>
</evidence>
<evidence type="ECO:0000256" key="9">
    <source>
        <dbReference type="ARBA" id="ARBA00023136"/>
    </source>
</evidence>
<comment type="subcellular location">
    <subcellularLocation>
        <location evidence="1">Cell membrane</location>
        <topology evidence="1">Multi-pass membrane protein</topology>
    </subcellularLocation>
</comment>
<dbReference type="GO" id="GO:0006814">
    <property type="term" value="P:sodium ion transport"/>
    <property type="evidence" value="ECO:0007669"/>
    <property type="project" value="UniProtKB-KW"/>
</dbReference>
<evidence type="ECO:0000256" key="3">
    <source>
        <dbReference type="ARBA" id="ARBA00022448"/>
    </source>
</evidence>
<comment type="similarity">
    <text evidence="2 11">Belongs to the sodium:solute symporter (SSF) (TC 2.A.21) family.</text>
</comment>
<evidence type="ECO:0000256" key="6">
    <source>
        <dbReference type="ARBA" id="ARBA00022989"/>
    </source>
</evidence>
<feature type="transmembrane region" description="Helical" evidence="12">
    <location>
        <begin position="413"/>
        <end position="446"/>
    </location>
</feature>
<dbReference type="GO" id="GO:0005886">
    <property type="term" value="C:plasma membrane"/>
    <property type="evidence" value="ECO:0007669"/>
    <property type="project" value="UniProtKB-SubCell"/>
</dbReference>
<feature type="transmembrane region" description="Helical" evidence="12">
    <location>
        <begin position="117"/>
        <end position="137"/>
    </location>
</feature>
<dbReference type="InterPro" id="IPR051163">
    <property type="entry name" value="Sodium:Solute_Symporter_SSF"/>
</dbReference>
<keyword evidence="14" id="KW-1185">Reference proteome</keyword>
<dbReference type="Pfam" id="PF00474">
    <property type="entry name" value="SSF"/>
    <property type="match status" value="2"/>
</dbReference>
<accession>A0A3E1NCN3</accession>
<evidence type="ECO:0000256" key="4">
    <source>
        <dbReference type="ARBA" id="ARBA00022475"/>
    </source>
</evidence>
<keyword evidence="7" id="KW-0915">Sodium</keyword>
<dbReference type="OrthoDB" id="9803597at2"/>
<dbReference type="PANTHER" id="PTHR42985:SF40">
    <property type="entry name" value="LD47995P-RELATED"/>
    <property type="match status" value="1"/>
</dbReference>
<dbReference type="InterPro" id="IPR001734">
    <property type="entry name" value="Na/solute_symporter"/>
</dbReference>
<feature type="transmembrane region" description="Helical" evidence="12">
    <location>
        <begin position="42"/>
        <end position="62"/>
    </location>
</feature>
<comment type="caution">
    <text evidence="13">The sequence shown here is derived from an EMBL/GenBank/DDBJ whole genome shotgun (WGS) entry which is preliminary data.</text>
</comment>
<feature type="transmembrane region" description="Helical" evidence="12">
    <location>
        <begin position="6"/>
        <end position="22"/>
    </location>
</feature>
<dbReference type="GO" id="GO:0015293">
    <property type="term" value="F:symporter activity"/>
    <property type="evidence" value="ECO:0007669"/>
    <property type="project" value="TreeGrafter"/>
</dbReference>
<keyword evidence="8" id="KW-0406">Ion transport</keyword>
<keyword evidence="5 12" id="KW-0812">Transmembrane</keyword>
<evidence type="ECO:0000313" key="13">
    <source>
        <dbReference type="EMBL" id="RFM25574.1"/>
    </source>
</evidence>
<keyword evidence="4" id="KW-1003">Cell membrane</keyword>
<proteinExistence type="inferred from homology"/>